<dbReference type="Proteomes" id="UP000746503">
    <property type="component" value="Unassembled WGS sequence"/>
</dbReference>
<protein>
    <submittedName>
        <fullName evidence="1">Cell wall-active antibiotics response protein</fullName>
    </submittedName>
</protein>
<evidence type="ECO:0000313" key="2">
    <source>
        <dbReference type="Proteomes" id="UP000746503"/>
    </source>
</evidence>
<evidence type="ECO:0000313" key="1">
    <source>
        <dbReference type="EMBL" id="NJP67232.1"/>
    </source>
</evidence>
<sequence>MALPDSSTALTRPGTLDLPCPTAPGSRLELHVGEGDVTVVRDPSVDSVRVEVRELRGGRLTARAAGGSLFVSVGGAGPPRAVVLVTLPPSSALTVRTRSAPVLLLTALTAGAPRATGAAEVHSVDGPVEFRRAGGPVVFRTESGAVAVTGLTGRVTGTTGSGGVTLDLSPVPGTPPGDRAIDVRTGSGPIGMRVPPGADARVRASSGTGRVVTDVPGLVRPPGPAAPGSVTASGTLGRGSAAWSLESAAGGVALLRQGPDVPSRGGVG</sequence>
<dbReference type="EMBL" id="JAAVJB010000095">
    <property type="protein sequence ID" value="NJP67232.1"/>
    <property type="molecule type" value="Genomic_DNA"/>
</dbReference>
<gene>
    <name evidence="1" type="ORF">HCJ92_13215</name>
</gene>
<proteinExistence type="predicted"/>
<reference evidence="1 2" key="1">
    <citation type="submission" date="2020-03" db="EMBL/GenBank/DDBJ databases">
        <title>Draft genome of Streptomyces sp. ventii, isolated from the Axial Seamount in the Pacific Ocean, and resequencing of the two type strains Streptomyces lonarensis strain NCL 716 and Streptomyces bohaiensis strain 11A07.</title>
        <authorList>
            <person name="Loughran R.M."/>
            <person name="Pfannmuller K.M."/>
            <person name="Wasson B.J."/>
            <person name="Deadmond M.C."/>
            <person name="Paddock B.E."/>
            <person name="Koyack M.J."/>
            <person name="Gallegos D.A."/>
            <person name="Mitchell E.A."/>
            <person name="Ushijima B."/>
            <person name="Saw J.H."/>
            <person name="Mcphail K.L."/>
            <person name="Videau P."/>
        </authorList>
    </citation>
    <scope>NUCLEOTIDE SEQUENCE [LARGE SCALE GENOMIC DNA]</scope>
    <source>
        <strain evidence="2">5675061</strain>
    </source>
</reference>
<comment type="caution">
    <text evidence="1">The sequence shown here is derived from an EMBL/GenBank/DDBJ whole genome shotgun (WGS) entry which is preliminary data.</text>
</comment>
<organism evidence="1 2">
    <name type="scientific">Streptomyces spiramenti</name>
    <dbReference type="NCBI Taxonomy" id="2720606"/>
    <lineage>
        <taxon>Bacteria</taxon>
        <taxon>Bacillati</taxon>
        <taxon>Actinomycetota</taxon>
        <taxon>Actinomycetes</taxon>
        <taxon>Kitasatosporales</taxon>
        <taxon>Streptomycetaceae</taxon>
        <taxon>Streptomyces</taxon>
    </lineage>
</organism>
<keyword evidence="2" id="KW-1185">Reference proteome</keyword>
<accession>A0ABX1AS39</accession>
<dbReference type="RefSeq" id="WP_167933763.1">
    <property type="nucleotide sequence ID" value="NZ_JAAVJB010000095.1"/>
</dbReference>
<name>A0ABX1AS39_9ACTN</name>